<keyword evidence="2" id="KW-0964">Secreted</keyword>
<dbReference type="PANTHER" id="PTHR31375">
    <property type="match status" value="1"/>
</dbReference>
<keyword evidence="4" id="KW-1185">Reference proteome</keyword>
<dbReference type="GO" id="GO:0005576">
    <property type="term" value="C:extracellular region"/>
    <property type="evidence" value="ECO:0007669"/>
    <property type="project" value="UniProtKB-SubCell"/>
</dbReference>
<name>A0A5C4TA55_9BACL</name>
<accession>A0A5C4TA55</accession>
<gene>
    <name evidence="3" type="ORF">FE784_12115</name>
</gene>
<evidence type="ECO:0000256" key="2">
    <source>
        <dbReference type="ARBA" id="ARBA00022525"/>
    </source>
</evidence>
<comment type="subcellular location">
    <subcellularLocation>
        <location evidence="1">Secreted</location>
    </subcellularLocation>
</comment>
<reference evidence="3 4" key="1">
    <citation type="submission" date="2019-05" db="EMBL/GenBank/DDBJ databases">
        <title>We sequenced the genome of Paenibacillus hemerocallicola KCTC 33185 for further insight into its adaptation and study the phylogeny of Paenibacillus.</title>
        <authorList>
            <person name="Narsing Rao M.P."/>
        </authorList>
    </citation>
    <scope>NUCLEOTIDE SEQUENCE [LARGE SCALE GENOMIC DNA]</scope>
    <source>
        <strain evidence="3 4">KCTC 33185</strain>
    </source>
</reference>
<protein>
    <recommendedName>
        <fullName evidence="5">Pectate lyase superfamily protein domain-containing protein</fullName>
    </recommendedName>
</protein>
<evidence type="ECO:0000313" key="4">
    <source>
        <dbReference type="Proteomes" id="UP000307943"/>
    </source>
</evidence>
<evidence type="ECO:0000313" key="3">
    <source>
        <dbReference type="EMBL" id="TNJ65923.1"/>
    </source>
</evidence>
<dbReference type="AlphaFoldDB" id="A0A5C4TA55"/>
<dbReference type="SUPFAM" id="SSF51126">
    <property type="entry name" value="Pectin lyase-like"/>
    <property type="match status" value="1"/>
</dbReference>
<sequence length="553" mass="60371">MERDMKMSRRKLLTAAGTAAVAGILMSKGVGLASQGSGVVHNVYGNPPNSCNGEEYGYVHVKEFGAVGDGITDDSQAFRDALAHACNNHLTLLTDSGKTYIVDNLVVEGKTDFRLVFRGILKRPDNLPATSTQTRTLQFNNCSQFVIDEIHFDGNHINNHCVVGGTVYNTVYLQEYRHCLYLNNCSNARFGKIYGKNPSGDVIYINGANTYNLDFDFVEGISVDTDGVTPIALGRNTVSICEGKQITFNIVKSLGVGHVTMPGGFDIEPNWGEQASDIFVNYLYVVSSSMSALGITTKYGEGGNIKNIEIGTVYIENDVVAAKRLLVITGCTNVHLNRVYIKGTVESYAVHIGIAGNAQPVYNLKLDSLEIDTCRYGIMADHLNGGYANIIVNRASENLLRLYNVSNFDFDVRGSFNPSTAYPNTPVKNFCIYLYMAGTNYLDNCTFSGDLAKTRVGTVAERGITTNASNGVAQITNCVFASLNMDGWDEATKFVGQLQHTRKLEFTRSNNSGNTGMRPTANLRQGISYYDTTLNKPVWWNGANWIDAAGAIV</sequence>
<organism evidence="3 4">
    <name type="scientific">Paenibacillus hemerocallicola</name>
    <dbReference type="NCBI Taxonomy" id="1172614"/>
    <lineage>
        <taxon>Bacteria</taxon>
        <taxon>Bacillati</taxon>
        <taxon>Bacillota</taxon>
        <taxon>Bacilli</taxon>
        <taxon>Bacillales</taxon>
        <taxon>Paenibacillaceae</taxon>
        <taxon>Paenibacillus</taxon>
    </lineage>
</organism>
<dbReference type="InterPro" id="IPR012334">
    <property type="entry name" value="Pectin_lyas_fold"/>
</dbReference>
<evidence type="ECO:0008006" key="5">
    <source>
        <dbReference type="Google" id="ProtNLM"/>
    </source>
</evidence>
<dbReference type="EMBL" id="VDCQ01000014">
    <property type="protein sequence ID" value="TNJ65923.1"/>
    <property type="molecule type" value="Genomic_DNA"/>
</dbReference>
<dbReference type="RefSeq" id="WP_139602464.1">
    <property type="nucleotide sequence ID" value="NZ_VDCQ01000014.1"/>
</dbReference>
<evidence type="ECO:0000256" key="1">
    <source>
        <dbReference type="ARBA" id="ARBA00004613"/>
    </source>
</evidence>
<dbReference type="Proteomes" id="UP000307943">
    <property type="component" value="Unassembled WGS sequence"/>
</dbReference>
<dbReference type="InterPro" id="IPR006311">
    <property type="entry name" value="TAT_signal"/>
</dbReference>
<dbReference type="OrthoDB" id="2501352at2"/>
<dbReference type="InterPro" id="IPR011050">
    <property type="entry name" value="Pectin_lyase_fold/virulence"/>
</dbReference>
<dbReference type="PROSITE" id="PS51318">
    <property type="entry name" value="TAT"/>
    <property type="match status" value="1"/>
</dbReference>
<comment type="caution">
    <text evidence="3">The sequence shown here is derived from an EMBL/GenBank/DDBJ whole genome shotgun (WGS) entry which is preliminary data.</text>
</comment>
<dbReference type="Gene3D" id="2.160.20.10">
    <property type="entry name" value="Single-stranded right-handed beta-helix, Pectin lyase-like"/>
    <property type="match status" value="1"/>
</dbReference>
<proteinExistence type="predicted"/>